<evidence type="ECO:0000256" key="3">
    <source>
        <dbReference type="SAM" id="MobiDB-lite"/>
    </source>
</evidence>
<dbReference type="PANTHER" id="PTHR43877:SF1">
    <property type="entry name" value="ACETYLTRANSFERASE"/>
    <property type="match status" value="1"/>
</dbReference>
<accession>A0A4Y8JUP0</accession>
<dbReference type="Proteomes" id="UP000297472">
    <property type="component" value="Unassembled WGS sequence"/>
</dbReference>
<proteinExistence type="predicted"/>
<dbReference type="PANTHER" id="PTHR43877">
    <property type="entry name" value="AMINOALKYLPHOSPHONATE N-ACETYLTRANSFERASE-RELATED-RELATED"/>
    <property type="match status" value="1"/>
</dbReference>
<comment type="caution">
    <text evidence="5">The sequence shown here is derived from an EMBL/GenBank/DDBJ whole genome shotgun (WGS) entry which is preliminary data.</text>
</comment>
<protein>
    <submittedName>
        <fullName evidence="5">GNAT family N-acetyltransferase</fullName>
    </submittedName>
</protein>
<evidence type="ECO:0000313" key="5">
    <source>
        <dbReference type="EMBL" id="TFD30017.1"/>
    </source>
</evidence>
<organism evidence="5 6">
    <name type="scientific">Cryobacterium cryoconiti</name>
    <dbReference type="NCBI Taxonomy" id="1259239"/>
    <lineage>
        <taxon>Bacteria</taxon>
        <taxon>Bacillati</taxon>
        <taxon>Actinomycetota</taxon>
        <taxon>Actinomycetes</taxon>
        <taxon>Micrococcales</taxon>
        <taxon>Microbacteriaceae</taxon>
        <taxon>Cryobacterium</taxon>
    </lineage>
</organism>
<dbReference type="InterPro" id="IPR050832">
    <property type="entry name" value="Bact_Acetyltransf"/>
</dbReference>
<dbReference type="Pfam" id="PF00583">
    <property type="entry name" value="Acetyltransf_1"/>
    <property type="match status" value="1"/>
</dbReference>
<keyword evidence="2" id="KW-0012">Acyltransferase</keyword>
<dbReference type="Gene3D" id="3.40.630.30">
    <property type="match status" value="1"/>
</dbReference>
<feature type="domain" description="N-acetyltransferase" evidence="4">
    <location>
        <begin position="6"/>
        <end position="190"/>
    </location>
</feature>
<dbReference type="InterPro" id="IPR016181">
    <property type="entry name" value="Acyl_CoA_acyltransferase"/>
</dbReference>
<gene>
    <name evidence="5" type="ORF">E3T49_08535</name>
</gene>
<dbReference type="InterPro" id="IPR000182">
    <property type="entry name" value="GNAT_dom"/>
</dbReference>
<dbReference type="EMBL" id="SOHA01000025">
    <property type="protein sequence ID" value="TFD30017.1"/>
    <property type="molecule type" value="Genomic_DNA"/>
</dbReference>
<evidence type="ECO:0000256" key="1">
    <source>
        <dbReference type="ARBA" id="ARBA00022679"/>
    </source>
</evidence>
<dbReference type="CDD" id="cd04301">
    <property type="entry name" value="NAT_SF"/>
    <property type="match status" value="1"/>
</dbReference>
<dbReference type="SUPFAM" id="SSF55729">
    <property type="entry name" value="Acyl-CoA N-acyltransferases (Nat)"/>
    <property type="match status" value="2"/>
</dbReference>
<evidence type="ECO:0000256" key="2">
    <source>
        <dbReference type="ARBA" id="ARBA00023315"/>
    </source>
</evidence>
<evidence type="ECO:0000259" key="4">
    <source>
        <dbReference type="PROSITE" id="PS51186"/>
    </source>
</evidence>
<dbReference type="PROSITE" id="PS51186">
    <property type="entry name" value="GNAT"/>
    <property type="match status" value="1"/>
</dbReference>
<feature type="compositionally biased region" description="Basic and acidic residues" evidence="3">
    <location>
        <begin position="236"/>
        <end position="251"/>
    </location>
</feature>
<sequence>METFRFEIEELTVPAAPQAPGWADFVAANGVRNTVEAEAYGTVDLELTADEVLPGWLNQRWEPKRLFVARTEGRIVGHGHYETLPEDSADHAWLAVGVLPEYRGRGIGTALADRLEAVAHSEGRSVQIVYAPSPDAPGERLPSPTGFGSVPLDNPEVRFLQRRGYLLEQVVRASRLPLPVDPVQLRRLGDLAALHAGPDYSVVQWIDRTPPVWLPDLAVLYSRMSTDAPSAGLAEPEQRWTPERVSQEEQKVAASPRTTLTSAVLHGPSGHLVGFTELEVPAELGRAVSQEDTLVLREHRGRRLGMLLKIANLELLTLERTGHPSVLTYNAEENRHMLTVNEAIGFAPMGYEGAWRRDAQ</sequence>
<keyword evidence="6" id="KW-1185">Reference proteome</keyword>
<dbReference type="GO" id="GO:0016747">
    <property type="term" value="F:acyltransferase activity, transferring groups other than amino-acyl groups"/>
    <property type="evidence" value="ECO:0007669"/>
    <property type="project" value="InterPro"/>
</dbReference>
<name>A0A4Y8JUP0_9MICO</name>
<dbReference type="OrthoDB" id="4119890at2"/>
<reference evidence="5 6" key="1">
    <citation type="submission" date="2019-03" db="EMBL/GenBank/DDBJ databases">
        <title>Genomics of glacier-inhabiting Cryobacterium strains.</title>
        <authorList>
            <person name="Liu Q."/>
            <person name="Xin Y.-H."/>
        </authorList>
    </citation>
    <scope>NUCLEOTIDE SEQUENCE [LARGE SCALE GENOMIC DNA]</scope>
    <source>
        <strain evidence="5 6">TMT1-51</strain>
    </source>
</reference>
<keyword evidence="1 5" id="KW-0808">Transferase</keyword>
<evidence type="ECO:0000313" key="6">
    <source>
        <dbReference type="Proteomes" id="UP000297472"/>
    </source>
</evidence>
<feature type="region of interest" description="Disordered" evidence="3">
    <location>
        <begin position="230"/>
        <end position="255"/>
    </location>
</feature>
<dbReference type="AlphaFoldDB" id="A0A4Y8JUP0"/>
<dbReference type="RefSeq" id="WP_134424515.1">
    <property type="nucleotide sequence ID" value="NZ_SOHA01000025.1"/>
</dbReference>